<comment type="caution">
    <text evidence="1">The sequence shown here is derived from an EMBL/GenBank/DDBJ whole genome shotgun (WGS) entry which is preliminary data.</text>
</comment>
<dbReference type="EMBL" id="CM047748">
    <property type="protein sequence ID" value="KAJ0013335.1"/>
    <property type="molecule type" value="Genomic_DNA"/>
</dbReference>
<organism evidence="1 2">
    <name type="scientific">Pistacia integerrima</name>
    <dbReference type="NCBI Taxonomy" id="434235"/>
    <lineage>
        <taxon>Eukaryota</taxon>
        <taxon>Viridiplantae</taxon>
        <taxon>Streptophyta</taxon>
        <taxon>Embryophyta</taxon>
        <taxon>Tracheophyta</taxon>
        <taxon>Spermatophyta</taxon>
        <taxon>Magnoliopsida</taxon>
        <taxon>eudicotyledons</taxon>
        <taxon>Gunneridae</taxon>
        <taxon>Pentapetalae</taxon>
        <taxon>rosids</taxon>
        <taxon>malvids</taxon>
        <taxon>Sapindales</taxon>
        <taxon>Anacardiaceae</taxon>
        <taxon>Pistacia</taxon>
    </lineage>
</organism>
<evidence type="ECO:0000313" key="1">
    <source>
        <dbReference type="EMBL" id="KAJ0013335.1"/>
    </source>
</evidence>
<sequence length="1234" mass="139392">MTVNYTLTETWKVGVELPSLEVRFKNLGVEAECEIVQGKPLPTLWNSVKSSLSVFSRLPGSKSKRARINIINDISGIIKPGRITLLLGPPGCGKTTLLKALSGNLDKSLKATGEISYNGYRQHEFVPQKTSAYISQEDLHIAEMTVRETLDFSARCQGIGSRADIMLEVSRREKEAGIVPDTDVDTYMKAISVEGLKRTLQTDYVLKILGLDICADTMVGDVMRRGISGGQKKRLTTGEMIVGPTKVLMMDEISNGLDSSTAYQIIALSPANEGKIMYQGPRNKAVDFFEDCGFRCPERKGVADFLQEVISRKDQAQYWYRTVDPYNYVSVDVFCMKFKESSLGKKLYEDLSVPFDKSKSHKDALSFDVYSLSKWQLFKACMSREILLMKRNSFIYIFKTVQIIIIAFITMTVFIRTRMDIDLLHASDYMGALFFGLVILLVDGIPELSLTTARLPIFYKQRELLFYPAWAYAIPTAILKIPLSVIESVVWTCLTYYVIGYTPEASRFFCQLILLFAVHLASLSMFRCLASVCQTVTAATTAGASMPVWLKWGFWVSPLTYGEIGLSVNEFLAPRWQKMLPTNATIGKAILDSRGLNYEGRLLWISLGALFGFVLLFNTGFVLALSFLKPPGSSRAMISREKFAKILRSPGRMVLPFEPLTLTFQNMNYFVDTPLEMREQGFANKKLQLLSDVMGALRPGVLTALMGVSGAGKTTLLDVLAGRKTTGYIEGDIKIGGYPKVQETFARISGYCEQIDIHSPRITVGESLMFSAWLRLSPQIDSKTKAAFVNEVLDIIELDEIKDSLVGLPGDDGLSTEQRKRLTIAVELVANPSIIFMDEPTTGLDARAAAIVMRVVKNVVETGRTIVCTIHQPSIDIFEAFDESVTGVPKIKDNYNPATWILELTSPSVEADLNVDFFEIYKDSVLNEKNKELVRDSSTPLPDSRDLHFPTRFSQNFWGQFKNCLWKQYLSYWRNPSYNLHRIVHVMIASFVFGALFWNQGRNLDDEQSLFNIFGAFYVAVMFLGINNCSTVISYVETERTVMYREKFAGMYSPWAYAFAQVAIEIPYIFVEAFVFVLITYPMMGFYWSAYKIFWSLYAMFMTILYYNYLGMLLLALTPNEMVAAILSSVFYTLFNLFSGFIMPQPQIPKWWIWLYYLTPTSWTLNALITSQYGDISKEISVFGETKSVSSFIRGYFGFHHDRLAVTGVVLLAFPLFYASLFAYLIGRLNFLRR</sequence>
<dbReference type="Proteomes" id="UP001163603">
    <property type="component" value="Chromosome 13"/>
</dbReference>
<proteinExistence type="predicted"/>
<keyword evidence="2" id="KW-1185">Reference proteome</keyword>
<accession>A0ACC0X8J9</accession>
<evidence type="ECO:0000313" key="2">
    <source>
        <dbReference type="Proteomes" id="UP001163603"/>
    </source>
</evidence>
<name>A0ACC0X8J9_9ROSI</name>
<reference evidence="2" key="1">
    <citation type="journal article" date="2023" name="G3 (Bethesda)">
        <title>Genome assembly and association tests identify interacting loci associated with vigor, precocity, and sex in interspecific pistachio rootstocks.</title>
        <authorList>
            <person name="Palmer W."/>
            <person name="Jacygrad E."/>
            <person name="Sagayaradj S."/>
            <person name="Cavanaugh K."/>
            <person name="Han R."/>
            <person name="Bertier L."/>
            <person name="Beede B."/>
            <person name="Kafkas S."/>
            <person name="Golino D."/>
            <person name="Preece J."/>
            <person name="Michelmore R."/>
        </authorList>
    </citation>
    <scope>NUCLEOTIDE SEQUENCE [LARGE SCALE GENOMIC DNA]</scope>
</reference>
<gene>
    <name evidence="1" type="ORF">Pint_21139</name>
</gene>
<protein>
    <submittedName>
        <fullName evidence="1">Uncharacterized protein</fullName>
    </submittedName>
</protein>